<dbReference type="Gene3D" id="3.40.50.720">
    <property type="entry name" value="NAD(P)-binding Rossmann-like Domain"/>
    <property type="match status" value="1"/>
</dbReference>
<dbReference type="Proteomes" id="UP000192273">
    <property type="component" value="Chromosome"/>
</dbReference>
<gene>
    <name evidence="1" type="ORF">ROSMUCSMR3_00310</name>
</gene>
<organism evidence="1 2">
    <name type="scientific">Roseovarius mucosus</name>
    <dbReference type="NCBI Taxonomy" id="215743"/>
    <lineage>
        <taxon>Bacteria</taxon>
        <taxon>Pseudomonadati</taxon>
        <taxon>Pseudomonadota</taxon>
        <taxon>Alphaproteobacteria</taxon>
        <taxon>Rhodobacterales</taxon>
        <taxon>Roseobacteraceae</taxon>
        <taxon>Roseovarius</taxon>
    </lineage>
</organism>
<dbReference type="InterPro" id="IPR036291">
    <property type="entry name" value="NAD(P)-bd_dom_sf"/>
</dbReference>
<evidence type="ECO:0000313" key="1">
    <source>
        <dbReference type="EMBL" id="ARE81816.1"/>
    </source>
</evidence>
<dbReference type="AlphaFoldDB" id="A0A1V0RJC5"/>
<dbReference type="OrthoDB" id="7746088at2"/>
<dbReference type="EMBL" id="CP020474">
    <property type="protein sequence ID" value="ARE81816.1"/>
    <property type="molecule type" value="Genomic_DNA"/>
</dbReference>
<sequence>MVGFAEHVAGKTVLIAAAGCAAGVVLAQGLARAGAQVIVIDREDRRCQALARLVPGRIETLALDVLRPSVCARLGALWGQTPIDLLIHLQPLRMAARLGAVTLGIAGLSRALRPGLRAGQGRSLIVNAVPCAGAGAAERACRLGLDHLGGYLAQEAGGAQPVHTLRLLRAEGLRRGTTAALSVVLEPAIFLGFAPGGKDGVQSSCVTVCAACD</sequence>
<keyword evidence="2" id="KW-1185">Reference proteome</keyword>
<proteinExistence type="predicted"/>
<name>A0A1V0RJC5_9RHOB</name>
<dbReference type="KEGG" id="rmm:ROSMUCSMR3_00310"/>
<dbReference type="SUPFAM" id="SSF51735">
    <property type="entry name" value="NAD(P)-binding Rossmann-fold domains"/>
    <property type="match status" value="1"/>
</dbReference>
<evidence type="ECO:0000313" key="2">
    <source>
        <dbReference type="Proteomes" id="UP000192273"/>
    </source>
</evidence>
<accession>A0A1V0RJC5</accession>
<protein>
    <submittedName>
        <fullName evidence="1">Short chain dehydrogenase</fullName>
    </submittedName>
</protein>
<reference evidence="1 2" key="1">
    <citation type="submission" date="2017-03" db="EMBL/GenBank/DDBJ databases">
        <title>Genome Sequence of Roseovarius mucosus strain SMR3 Isolated from a culture of the Diatom Skeletonema marinoi.</title>
        <authorList>
            <person name="Topel M."/>
            <person name="Pinder M."/>
            <person name="Johansson O.N."/>
            <person name="Kourtchenko O."/>
            <person name="Godhe A."/>
            <person name="Clarke A.K."/>
        </authorList>
    </citation>
    <scope>NUCLEOTIDE SEQUENCE [LARGE SCALE GENOMIC DNA]</scope>
    <source>
        <strain evidence="1 2">SMR3</strain>
    </source>
</reference>
<dbReference type="RefSeq" id="WP_081506222.1">
    <property type="nucleotide sequence ID" value="NZ_CP020474.1"/>
</dbReference>